<feature type="non-terminal residue" evidence="1">
    <location>
        <position position="1"/>
    </location>
</feature>
<name>A0A8J2PG33_9HEXA</name>
<comment type="caution">
    <text evidence="1">The sequence shown here is derived from an EMBL/GenBank/DDBJ whole genome shotgun (WGS) entry which is preliminary data.</text>
</comment>
<accession>A0A8J2PG33</accession>
<gene>
    <name evidence="1" type="ORF">AFUS01_LOCUS24347</name>
</gene>
<proteinExistence type="predicted"/>
<sequence>RPIVISTVLVAR</sequence>
<dbReference type="EMBL" id="CAJVCH010302570">
    <property type="protein sequence ID" value="CAG7785740.1"/>
    <property type="molecule type" value="Genomic_DNA"/>
</dbReference>
<protein>
    <submittedName>
        <fullName evidence="1">Uncharacterized protein</fullName>
    </submittedName>
</protein>
<organism evidence="1 2">
    <name type="scientific">Allacma fusca</name>
    <dbReference type="NCBI Taxonomy" id="39272"/>
    <lineage>
        <taxon>Eukaryota</taxon>
        <taxon>Metazoa</taxon>
        <taxon>Ecdysozoa</taxon>
        <taxon>Arthropoda</taxon>
        <taxon>Hexapoda</taxon>
        <taxon>Collembola</taxon>
        <taxon>Symphypleona</taxon>
        <taxon>Sminthuridae</taxon>
        <taxon>Allacma</taxon>
    </lineage>
</organism>
<evidence type="ECO:0000313" key="1">
    <source>
        <dbReference type="EMBL" id="CAG7785740.1"/>
    </source>
</evidence>
<reference evidence="1" key="1">
    <citation type="submission" date="2021-06" db="EMBL/GenBank/DDBJ databases">
        <authorList>
            <person name="Hodson N. C."/>
            <person name="Mongue J. A."/>
            <person name="Jaron S. K."/>
        </authorList>
    </citation>
    <scope>NUCLEOTIDE SEQUENCE</scope>
</reference>
<keyword evidence="2" id="KW-1185">Reference proteome</keyword>
<dbReference type="Proteomes" id="UP000708208">
    <property type="component" value="Unassembled WGS sequence"/>
</dbReference>
<evidence type="ECO:0000313" key="2">
    <source>
        <dbReference type="Proteomes" id="UP000708208"/>
    </source>
</evidence>